<evidence type="ECO:0000256" key="4">
    <source>
        <dbReference type="ARBA" id="ARBA00023008"/>
    </source>
</evidence>
<dbReference type="InterPro" id="IPR050845">
    <property type="entry name" value="Cu-binding_ET"/>
</dbReference>
<gene>
    <name evidence="7" type="ORF">SAMN05421813_10960</name>
</gene>
<keyword evidence="8" id="KW-1185">Reference proteome</keyword>
<proteinExistence type="predicted"/>
<protein>
    <submittedName>
        <fullName evidence="7">Copper binding protein, plastocyanin/azurin family</fullName>
    </submittedName>
</protein>
<keyword evidence="1" id="KW-0813">Transport</keyword>
<accession>A0A1G9S3U1</accession>
<evidence type="ECO:0000259" key="6">
    <source>
        <dbReference type="Pfam" id="PF00127"/>
    </source>
</evidence>
<keyword evidence="4" id="KW-0186">Copper</keyword>
<evidence type="ECO:0000313" key="7">
    <source>
        <dbReference type="EMBL" id="SDM30169.1"/>
    </source>
</evidence>
<dbReference type="Gene3D" id="2.60.40.420">
    <property type="entry name" value="Cupredoxins - blue copper proteins"/>
    <property type="match status" value="1"/>
</dbReference>
<keyword evidence="5" id="KW-0732">Signal</keyword>
<feature type="domain" description="Blue (type 1) copper" evidence="6">
    <location>
        <begin position="37"/>
        <end position="148"/>
    </location>
</feature>
<evidence type="ECO:0000313" key="8">
    <source>
        <dbReference type="Proteomes" id="UP000199226"/>
    </source>
</evidence>
<dbReference type="STRING" id="990371.SAMN05421813_10960"/>
<dbReference type="RefSeq" id="WP_245704478.1">
    <property type="nucleotide sequence ID" value="NZ_FNHH01000009.1"/>
</dbReference>
<reference evidence="8" key="1">
    <citation type="submission" date="2016-10" db="EMBL/GenBank/DDBJ databases">
        <authorList>
            <person name="Varghese N."/>
            <person name="Submissions S."/>
        </authorList>
    </citation>
    <scope>NUCLEOTIDE SEQUENCE [LARGE SCALE GENOMIC DNA]</scope>
    <source>
        <strain evidence="8">DSM 24536</strain>
    </source>
</reference>
<name>A0A1G9S3U1_9SPHI</name>
<dbReference type="PANTHER" id="PTHR38439">
    <property type="entry name" value="AURACYANIN-B"/>
    <property type="match status" value="1"/>
</dbReference>
<organism evidence="7 8">
    <name type="scientific">Daejeonella rubra</name>
    <dbReference type="NCBI Taxonomy" id="990371"/>
    <lineage>
        <taxon>Bacteria</taxon>
        <taxon>Pseudomonadati</taxon>
        <taxon>Bacteroidota</taxon>
        <taxon>Sphingobacteriia</taxon>
        <taxon>Sphingobacteriales</taxon>
        <taxon>Sphingobacteriaceae</taxon>
        <taxon>Daejeonella</taxon>
    </lineage>
</organism>
<evidence type="ECO:0000256" key="2">
    <source>
        <dbReference type="ARBA" id="ARBA00022723"/>
    </source>
</evidence>
<dbReference type="PANTHER" id="PTHR38439:SF3">
    <property type="entry name" value="COPPER-RESISTANT CUPROPROTEIN COPI"/>
    <property type="match status" value="1"/>
</dbReference>
<evidence type="ECO:0000256" key="5">
    <source>
        <dbReference type="SAM" id="SignalP"/>
    </source>
</evidence>
<evidence type="ECO:0000256" key="3">
    <source>
        <dbReference type="ARBA" id="ARBA00022982"/>
    </source>
</evidence>
<feature type="signal peptide" evidence="5">
    <location>
        <begin position="1"/>
        <end position="22"/>
    </location>
</feature>
<dbReference type="InterPro" id="IPR008972">
    <property type="entry name" value="Cupredoxin"/>
</dbReference>
<dbReference type="InterPro" id="IPR028871">
    <property type="entry name" value="BlueCu_1_BS"/>
</dbReference>
<keyword evidence="2" id="KW-0479">Metal-binding</keyword>
<keyword evidence="3" id="KW-0249">Electron transport</keyword>
<dbReference type="EMBL" id="FNHH01000009">
    <property type="protein sequence ID" value="SDM30169.1"/>
    <property type="molecule type" value="Genomic_DNA"/>
</dbReference>
<dbReference type="GO" id="GO:0005507">
    <property type="term" value="F:copper ion binding"/>
    <property type="evidence" value="ECO:0007669"/>
    <property type="project" value="InterPro"/>
</dbReference>
<evidence type="ECO:0000256" key="1">
    <source>
        <dbReference type="ARBA" id="ARBA00022448"/>
    </source>
</evidence>
<dbReference type="SUPFAM" id="SSF49503">
    <property type="entry name" value="Cupredoxins"/>
    <property type="match status" value="1"/>
</dbReference>
<dbReference type="Proteomes" id="UP000199226">
    <property type="component" value="Unassembled WGS sequence"/>
</dbReference>
<sequence>MMPLKKLIVFFLFFLSVKQLLAGQTADSVKTVKIEVQVGLQFDVVRFHVKPGEKVKLIFSNSDDMSHNLLITKPGSRLKIVNEALELGEKGPSMDYTPNSTSLLWAIPVVNPNQIKTISFTAPQEAGVYPYVCTLPGHGFIMFGAMYVSADGKMPELNNDPNIPPNRRLDTIPAVSVQHNEHKESGGDKIKNVKPLHPYVPVSPYLYRVFIEGASPAAIAVSLPGDLSYCWDAGTCRLRFAWSGGFLDNSELWKGKGDVLAKVVGTIFFRDKTEFPLTIGDPQTKQNVDFKGYSLINRYPEFHYTLNGVDVYELIMPKADGIGLIRTFRIPNANKTVWFNSDPANGTSYVSSAGKWTSGKLKISSAKAKKFSITMSRKEGGSL</sequence>
<feature type="chain" id="PRO_5011586479" evidence="5">
    <location>
        <begin position="23"/>
        <end position="383"/>
    </location>
</feature>
<dbReference type="AlphaFoldDB" id="A0A1G9S3U1"/>
<dbReference type="CDD" id="cd04233">
    <property type="entry name" value="Auracyanin"/>
    <property type="match status" value="1"/>
</dbReference>
<dbReference type="InterPro" id="IPR000923">
    <property type="entry name" value="BlueCu_1"/>
</dbReference>
<dbReference type="GO" id="GO:0009055">
    <property type="term" value="F:electron transfer activity"/>
    <property type="evidence" value="ECO:0007669"/>
    <property type="project" value="InterPro"/>
</dbReference>
<dbReference type="PROSITE" id="PS00196">
    <property type="entry name" value="COPPER_BLUE"/>
    <property type="match status" value="1"/>
</dbReference>
<dbReference type="Pfam" id="PF00127">
    <property type="entry name" value="Copper-bind"/>
    <property type="match status" value="1"/>
</dbReference>